<accession>A0A1X0NM04</accession>
<reference evidence="1 2" key="1">
    <citation type="submission" date="2017-03" db="EMBL/GenBank/DDBJ databases">
        <title>An alternative strategy for trypanosome survival in the mammalian bloodstream revealed through genome and transcriptome analysis of the ubiquitous bovine parasite Trypanosoma (Megatrypanum) theileri.</title>
        <authorList>
            <person name="Kelly S."/>
            <person name="Ivens A."/>
            <person name="Mott A."/>
            <person name="O'Neill E."/>
            <person name="Emms D."/>
            <person name="Macleod O."/>
            <person name="Voorheis P."/>
            <person name="Matthews J."/>
            <person name="Matthews K."/>
            <person name="Carrington M."/>
        </authorList>
    </citation>
    <scope>NUCLEOTIDE SEQUENCE [LARGE SCALE GENOMIC DNA]</scope>
    <source>
        <strain evidence="1">Edinburgh</strain>
    </source>
</reference>
<dbReference type="Proteomes" id="UP000192257">
    <property type="component" value="Unassembled WGS sequence"/>
</dbReference>
<dbReference type="GeneID" id="39988514"/>
<proteinExistence type="predicted"/>
<dbReference type="EMBL" id="NBCO01000032">
    <property type="protein sequence ID" value="ORC85792.1"/>
    <property type="molecule type" value="Genomic_DNA"/>
</dbReference>
<evidence type="ECO:0000313" key="2">
    <source>
        <dbReference type="Proteomes" id="UP000192257"/>
    </source>
</evidence>
<dbReference type="VEuPathDB" id="TriTrypDB:TM35_000321070"/>
<organism evidence="1 2">
    <name type="scientific">Trypanosoma theileri</name>
    <dbReference type="NCBI Taxonomy" id="67003"/>
    <lineage>
        <taxon>Eukaryota</taxon>
        <taxon>Discoba</taxon>
        <taxon>Euglenozoa</taxon>
        <taxon>Kinetoplastea</taxon>
        <taxon>Metakinetoplastina</taxon>
        <taxon>Trypanosomatida</taxon>
        <taxon>Trypanosomatidae</taxon>
        <taxon>Trypanosoma</taxon>
    </lineage>
</organism>
<protein>
    <submittedName>
        <fullName evidence="1">Uncharacterized protein</fullName>
    </submittedName>
</protein>
<sequence length="106" mass="12847">MPRRRQKQRYDLHRSFDSLKNYYRFPPFPRHARQVVYSFRLAPYSRRNSLSDFRMIGAPREQPVLDVMQTYNTTAPTRQVCDRFFEVATLLSVYYDTLDLLHQIPK</sequence>
<dbReference type="AlphaFoldDB" id="A0A1X0NM04"/>
<dbReference type="OrthoDB" id="269325at2759"/>
<gene>
    <name evidence="1" type="ORF">TM35_000321070</name>
</gene>
<evidence type="ECO:0000313" key="1">
    <source>
        <dbReference type="EMBL" id="ORC85792.1"/>
    </source>
</evidence>
<dbReference type="RefSeq" id="XP_028879858.1">
    <property type="nucleotide sequence ID" value="XM_029028734.1"/>
</dbReference>
<comment type="caution">
    <text evidence="1">The sequence shown here is derived from an EMBL/GenBank/DDBJ whole genome shotgun (WGS) entry which is preliminary data.</text>
</comment>
<name>A0A1X0NM04_9TRYP</name>
<keyword evidence="2" id="KW-1185">Reference proteome</keyword>